<keyword evidence="2" id="KW-1133">Transmembrane helix</keyword>
<dbReference type="InterPro" id="IPR050922">
    <property type="entry name" value="LytR/CpsA/Psr_CW_biosynth"/>
</dbReference>
<dbReference type="Pfam" id="PF03816">
    <property type="entry name" value="LytR_cpsA_psr"/>
    <property type="match status" value="1"/>
</dbReference>
<dbReference type="PANTHER" id="PTHR33392:SF6">
    <property type="entry name" value="POLYISOPRENYL-TEICHOIC ACID--PEPTIDOGLYCAN TEICHOIC ACID TRANSFERASE TAGU"/>
    <property type="match status" value="1"/>
</dbReference>
<organism evidence="4 5">
    <name type="scientific">Tissierella simiarum</name>
    <dbReference type="NCBI Taxonomy" id="2841534"/>
    <lineage>
        <taxon>Bacteria</taxon>
        <taxon>Bacillati</taxon>
        <taxon>Bacillota</taxon>
        <taxon>Tissierellia</taxon>
        <taxon>Tissierellales</taxon>
        <taxon>Tissierellaceae</taxon>
        <taxon>Tissierella</taxon>
    </lineage>
</organism>
<dbReference type="RefSeq" id="WP_216518250.1">
    <property type="nucleotide sequence ID" value="NZ_JAHLPM010000005.1"/>
</dbReference>
<reference evidence="4 5" key="1">
    <citation type="submission" date="2021-06" db="EMBL/GenBank/DDBJ databases">
        <authorList>
            <person name="Sun Q."/>
            <person name="Li D."/>
        </authorList>
    </citation>
    <scope>NUCLEOTIDE SEQUENCE [LARGE SCALE GENOMIC DNA]</scope>
    <source>
        <strain evidence="4 5">MSJ-40</strain>
    </source>
</reference>
<evidence type="ECO:0000256" key="1">
    <source>
        <dbReference type="ARBA" id="ARBA00006068"/>
    </source>
</evidence>
<dbReference type="PANTHER" id="PTHR33392">
    <property type="entry name" value="POLYISOPRENYL-TEICHOIC ACID--PEPTIDOGLYCAN TEICHOIC ACID TRANSFERASE TAGU"/>
    <property type="match status" value="1"/>
</dbReference>
<dbReference type="EMBL" id="JAHLPM010000005">
    <property type="protein sequence ID" value="MBU5437779.1"/>
    <property type="molecule type" value="Genomic_DNA"/>
</dbReference>
<feature type="domain" description="Cell envelope-related transcriptional attenuator" evidence="3">
    <location>
        <begin position="84"/>
        <end position="241"/>
    </location>
</feature>
<evidence type="ECO:0000259" key="3">
    <source>
        <dbReference type="Pfam" id="PF03816"/>
    </source>
</evidence>
<proteinExistence type="inferred from homology"/>
<comment type="similarity">
    <text evidence="1">Belongs to the LytR/CpsA/Psr (LCP) family.</text>
</comment>
<dbReference type="InterPro" id="IPR004474">
    <property type="entry name" value="LytR_CpsA_psr"/>
</dbReference>
<dbReference type="Proteomes" id="UP000749471">
    <property type="component" value="Unassembled WGS sequence"/>
</dbReference>
<keyword evidence="2" id="KW-0812">Transmembrane</keyword>
<keyword evidence="2" id="KW-0472">Membrane</keyword>
<feature type="transmembrane region" description="Helical" evidence="2">
    <location>
        <begin position="12"/>
        <end position="31"/>
    </location>
</feature>
<accession>A0ABS6E4U3</accession>
<gene>
    <name evidence="4" type="ORF">KQI42_07155</name>
</gene>
<name>A0ABS6E4U3_9FIRM</name>
<evidence type="ECO:0000256" key="2">
    <source>
        <dbReference type="SAM" id="Phobius"/>
    </source>
</evidence>
<sequence>MKYKRKNIVLRIFVIFIMVVLGSFTYVNAYLNKINKVDITKDNEKLGIKVKDNIDKNEEKSSGEEVINIALFGGDRRKINDVVHSDAIMILTIDNLHKKIKLSSIMRDTYVNVYEHGMTKITHAYGYGGPELAIRTLNENFNLNIRDYGFVDFYGFKNLVDALGGIDVEIKKYEIKEMNKYIKELADIKDTRPTLIKKSGMNHLNGEQALSYSRIRKVGDGDFERTDRQRRVMEILFEKMKNIEISKYPSVIDAILPNIETSLSKMDILKLSACVLSWDNENIEQSRFPTDEYYKQRKIDGVYYIVADLNETKKQMHDFIYKDEL</sequence>
<evidence type="ECO:0000313" key="5">
    <source>
        <dbReference type="Proteomes" id="UP000749471"/>
    </source>
</evidence>
<keyword evidence="5" id="KW-1185">Reference proteome</keyword>
<comment type="caution">
    <text evidence="4">The sequence shown here is derived from an EMBL/GenBank/DDBJ whole genome shotgun (WGS) entry which is preliminary data.</text>
</comment>
<dbReference type="NCBIfam" id="TIGR00350">
    <property type="entry name" value="lytR_cpsA_psr"/>
    <property type="match status" value="1"/>
</dbReference>
<evidence type="ECO:0000313" key="4">
    <source>
        <dbReference type="EMBL" id="MBU5437779.1"/>
    </source>
</evidence>
<protein>
    <submittedName>
        <fullName evidence="4">LCP family protein</fullName>
    </submittedName>
</protein>